<evidence type="ECO:0000256" key="1">
    <source>
        <dbReference type="SAM" id="MobiDB-lite"/>
    </source>
</evidence>
<proteinExistence type="predicted"/>
<keyword evidence="3" id="KW-1185">Reference proteome</keyword>
<evidence type="ECO:0000313" key="2">
    <source>
        <dbReference type="EMBL" id="RFP78328.1"/>
    </source>
</evidence>
<sequence>MSTSLELLLGPAPPGTPAHRRRLRSDDGIALRLTSNAGDDQVMLLSSPGHLPPGTELGTPRSLWHHTLAHPRRPGLRLSLVVPAGSVRVHLMDVWPRHAVPPQALAEVLDEHSRRHRLWRAALAADGTEDHGAIDGTRLTPDHWAILPHPYA</sequence>
<organism evidence="2 3">
    <name type="scientific">Hydrogenophaga borbori</name>
    <dbReference type="NCBI Taxonomy" id="2294117"/>
    <lineage>
        <taxon>Bacteria</taxon>
        <taxon>Pseudomonadati</taxon>
        <taxon>Pseudomonadota</taxon>
        <taxon>Betaproteobacteria</taxon>
        <taxon>Burkholderiales</taxon>
        <taxon>Comamonadaceae</taxon>
        <taxon>Hydrogenophaga</taxon>
    </lineage>
</organism>
<dbReference type="Proteomes" id="UP000261931">
    <property type="component" value="Unassembled WGS sequence"/>
</dbReference>
<dbReference type="RefSeq" id="WP_116959580.1">
    <property type="nucleotide sequence ID" value="NZ_QVLS01000007.1"/>
</dbReference>
<comment type="caution">
    <text evidence="2">The sequence shown here is derived from an EMBL/GenBank/DDBJ whole genome shotgun (WGS) entry which is preliminary data.</text>
</comment>
<feature type="compositionally biased region" description="Low complexity" evidence="1">
    <location>
        <begin position="1"/>
        <end position="10"/>
    </location>
</feature>
<accession>A0A372EIW5</accession>
<evidence type="ECO:0000313" key="3">
    <source>
        <dbReference type="Proteomes" id="UP000261931"/>
    </source>
</evidence>
<feature type="region of interest" description="Disordered" evidence="1">
    <location>
        <begin position="1"/>
        <end position="21"/>
    </location>
</feature>
<gene>
    <name evidence="2" type="ORF">DY262_13585</name>
</gene>
<name>A0A372EIW5_9BURK</name>
<protein>
    <submittedName>
        <fullName evidence="2">Uncharacterized protein</fullName>
    </submittedName>
</protein>
<dbReference type="AlphaFoldDB" id="A0A372EIW5"/>
<reference evidence="2 3" key="1">
    <citation type="submission" date="2018-08" db="EMBL/GenBank/DDBJ databases">
        <title>Hydrogenophaga sp. LA-38 isolated from sludge.</title>
        <authorList>
            <person name="Im W.-T."/>
        </authorList>
    </citation>
    <scope>NUCLEOTIDE SEQUENCE [LARGE SCALE GENOMIC DNA]</scope>
    <source>
        <strain evidence="2 3">LA-38</strain>
    </source>
</reference>
<dbReference type="EMBL" id="QVLS01000007">
    <property type="protein sequence ID" value="RFP78328.1"/>
    <property type="molecule type" value="Genomic_DNA"/>
</dbReference>